<gene>
    <name evidence="2" type="ORF">ABGN05_24960</name>
</gene>
<dbReference type="RefSeq" id="WP_367956754.1">
    <property type="nucleotide sequence ID" value="NZ_JBDPGJ010000007.1"/>
</dbReference>
<dbReference type="Proteomes" id="UP001556692">
    <property type="component" value="Unassembled WGS sequence"/>
</dbReference>
<dbReference type="EMBL" id="JBDPGJ010000007">
    <property type="protein sequence ID" value="MEX0408894.1"/>
    <property type="molecule type" value="Genomic_DNA"/>
</dbReference>
<evidence type="ECO:0000313" key="3">
    <source>
        <dbReference type="Proteomes" id="UP001556692"/>
    </source>
</evidence>
<comment type="caution">
    <text evidence="2">The sequence shown here is derived from an EMBL/GenBank/DDBJ whole genome shotgun (WGS) entry which is preliminary data.</text>
</comment>
<evidence type="ECO:0000256" key="1">
    <source>
        <dbReference type="SAM" id="MobiDB-lite"/>
    </source>
</evidence>
<evidence type="ECO:0000313" key="2">
    <source>
        <dbReference type="EMBL" id="MEX0408894.1"/>
    </source>
</evidence>
<feature type="compositionally biased region" description="Pro residues" evidence="1">
    <location>
        <begin position="28"/>
        <end position="38"/>
    </location>
</feature>
<feature type="compositionally biased region" description="Basic residues" evidence="1">
    <location>
        <begin position="10"/>
        <end position="20"/>
    </location>
</feature>
<reference evidence="2 3" key="1">
    <citation type="submission" date="2024-05" db="EMBL/GenBank/DDBJ databases">
        <authorList>
            <person name="Jiang F."/>
        </authorList>
    </citation>
    <scope>NUCLEOTIDE SEQUENCE [LARGE SCALE GENOMIC DNA]</scope>
    <source>
        <strain evidence="2 3">LZ166</strain>
    </source>
</reference>
<feature type="region of interest" description="Disordered" evidence="1">
    <location>
        <begin position="1"/>
        <end position="40"/>
    </location>
</feature>
<sequence length="61" mass="6819">MSSDWNTRTRGSKPKANSRKKVVEPQVDPSPIPPPLPADHPMRVQLEARHAARMAQVHNKA</sequence>
<accession>A0ABV3SSI3</accession>
<protein>
    <submittedName>
        <fullName evidence="2">Uncharacterized protein</fullName>
    </submittedName>
</protein>
<proteinExistence type="predicted"/>
<name>A0ABV3SSI3_9HYPH</name>
<organism evidence="2 3">
    <name type="scientific">Aquibium pacificus</name>
    <dbReference type="NCBI Taxonomy" id="3153579"/>
    <lineage>
        <taxon>Bacteria</taxon>
        <taxon>Pseudomonadati</taxon>
        <taxon>Pseudomonadota</taxon>
        <taxon>Alphaproteobacteria</taxon>
        <taxon>Hyphomicrobiales</taxon>
        <taxon>Phyllobacteriaceae</taxon>
        <taxon>Aquibium</taxon>
    </lineage>
</organism>
<keyword evidence="3" id="KW-1185">Reference proteome</keyword>